<organism evidence="1 2">
    <name type="scientific">Algoriphagus lacus</name>
    <dbReference type="NCBI Taxonomy" id="2056311"/>
    <lineage>
        <taxon>Bacteria</taxon>
        <taxon>Pseudomonadati</taxon>
        <taxon>Bacteroidota</taxon>
        <taxon>Cytophagia</taxon>
        <taxon>Cytophagales</taxon>
        <taxon>Cyclobacteriaceae</taxon>
        <taxon>Algoriphagus</taxon>
    </lineage>
</organism>
<dbReference type="InterPro" id="IPR036515">
    <property type="entry name" value="Transposase_17_sf"/>
</dbReference>
<dbReference type="GO" id="GO:0004803">
    <property type="term" value="F:transposase activity"/>
    <property type="evidence" value="ECO:0007669"/>
    <property type="project" value="InterPro"/>
</dbReference>
<dbReference type="GO" id="GO:0006313">
    <property type="term" value="P:DNA transposition"/>
    <property type="evidence" value="ECO:0007669"/>
    <property type="project" value="InterPro"/>
</dbReference>
<name>A0A418PRL7_9BACT</name>
<dbReference type="EMBL" id="QXML01000005">
    <property type="protein sequence ID" value="RIW15231.1"/>
    <property type="molecule type" value="Genomic_DNA"/>
</dbReference>
<sequence>MAGLNLISVIIKISNDEFFNQKVNYIHLNPVKANFGEKKVEYLFSSAADFFGIRKGKLIQHQFG</sequence>
<accession>A0A418PRL7</accession>
<proteinExistence type="predicted"/>
<comment type="caution">
    <text evidence="1">The sequence shown here is derived from an EMBL/GenBank/DDBJ whole genome shotgun (WGS) entry which is preliminary data.</text>
</comment>
<dbReference type="Gene3D" id="3.30.70.1290">
    <property type="entry name" value="Transposase IS200-like"/>
    <property type="match status" value="1"/>
</dbReference>
<protein>
    <recommendedName>
        <fullName evidence="3">Transposase</fullName>
    </recommendedName>
</protein>
<gene>
    <name evidence="1" type="ORF">D0X99_12380</name>
</gene>
<dbReference type="GO" id="GO:0003677">
    <property type="term" value="F:DNA binding"/>
    <property type="evidence" value="ECO:0007669"/>
    <property type="project" value="InterPro"/>
</dbReference>
<evidence type="ECO:0000313" key="1">
    <source>
        <dbReference type="EMBL" id="RIW15231.1"/>
    </source>
</evidence>
<dbReference type="AlphaFoldDB" id="A0A418PRL7"/>
<evidence type="ECO:0008006" key="3">
    <source>
        <dbReference type="Google" id="ProtNLM"/>
    </source>
</evidence>
<dbReference type="Proteomes" id="UP000283522">
    <property type="component" value="Unassembled WGS sequence"/>
</dbReference>
<keyword evidence="2" id="KW-1185">Reference proteome</keyword>
<reference evidence="1 2" key="1">
    <citation type="submission" date="2018-09" db="EMBL/GenBank/DDBJ databases">
        <authorList>
            <person name="Wang X."/>
            <person name="Du Z."/>
        </authorList>
    </citation>
    <scope>NUCLEOTIDE SEQUENCE [LARGE SCALE GENOMIC DNA]</scope>
    <source>
        <strain evidence="1 2">N3</strain>
    </source>
</reference>
<evidence type="ECO:0000313" key="2">
    <source>
        <dbReference type="Proteomes" id="UP000283522"/>
    </source>
</evidence>